<dbReference type="OMA" id="VECWSEI"/>
<evidence type="ECO:0000256" key="1">
    <source>
        <dbReference type="ARBA" id="ARBA00004613"/>
    </source>
</evidence>
<feature type="chain" id="PRO_5004722177" evidence="6">
    <location>
        <begin position="27"/>
        <end position="97"/>
    </location>
</feature>
<dbReference type="PANTHER" id="PTHR34450">
    <property type="entry name" value="DEFENSIN-LIKE PROTEIN 245-RELATED"/>
    <property type="match status" value="1"/>
</dbReference>
<gene>
    <name evidence="7" type="ORF">EUTSA_v10021830mg</name>
</gene>
<dbReference type="KEGG" id="eus:EUTSA_v10021830mg"/>
<dbReference type="GO" id="GO:0007165">
    <property type="term" value="P:signal transduction"/>
    <property type="evidence" value="ECO:0007669"/>
    <property type="project" value="InterPro"/>
</dbReference>
<dbReference type="EMBL" id="KI517408">
    <property type="protein sequence ID" value="ESQ48297.1"/>
    <property type="molecule type" value="Genomic_DNA"/>
</dbReference>
<keyword evidence="8" id="KW-1185">Reference proteome</keyword>
<evidence type="ECO:0000313" key="7">
    <source>
        <dbReference type="EMBL" id="ESQ48297.1"/>
    </source>
</evidence>
<keyword evidence="5" id="KW-1015">Disulfide bond</keyword>
<comment type="subcellular location">
    <subcellularLocation>
        <location evidence="1">Secreted</location>
    </subcellularLocation>
</comment>
<dbReference type="GO" id="GO:0005576">
    <property type="term" value="C:extracellular region"/>
    <property type="evidence" value="ECO:0007669"/>
    <property type="project" value="UniProtKB-SubCell"/>
</dbReference>
<dbReference type="AlphaFoldDB" id="V4M0G4"/>
<evidence type="ECO:0000256" key="3">
    <source>
        <dbReference type="ARBA" id="ARBA00022525"/>
    </source>
</evidence>
<evidence type="ECO:0000313" key="8">
    <source>
        <dbReference type="Proteomes" id="UP000030689"/>
    </source>
</evidence>
<evidence type="ECO:0000256" key="5">
    <source>
        <dbReference type="ARBA" id="ARBA00023157"/>
    </source>
</evidence>
<evidence type="ECO:0000256" key="6">
    <source>
        <dbReference type="SAM" id="SignalP"/>
    </source>
</evidence>
<dbReference type="Proteomes" id="UP000030689">
    <property type="component" value="Unassembled WGS sequence"/>
</dbReference>
<dbReference type="Pfam" id="PF06876">
    <property type="entry name" value="SCRL"/>
    <property type="match status" value="1"/>
</dbReference>
<name>V4M0G4_EUTSA</name>
<keyword evidence="4 6" id="KW-0732">Signal</keyword>
<dbReference type="InterPro" id="IPR010682">
    <property type="entry name" value="SCRL"/>
</dbReference>
<proteinExistence type="inferred from homology"/>
<evidence type="ECO:0000256" key="4">
    <source>
        <dbReference type="ARBA" id="ARBA00022729"/>
    </source>
</evidence>
<sequence length="97" mass="11184">MRCGIVFIVSCVYICFILSHVEGVEAGDQPSECWDEIPFPGKCGFHGNKKCFKEMLSKNQTQRFLRCICNNWEPLNSRKEEHVCRCQRANPNNCTLP</sequence>
<dbReference type="Gramene" id="ESQ48297">
    <property type="protein sequence ID" value="ESQ48297"/>
    <property type="gene ID" value="EUTSA_v10021830mg"/>
</dbReference>
<reference evidence="7 8" key="1">
    <citation type="journal article" date="2013" name="Front. Plant Sci.">
        <title>The Reference Genome of the Halophytic Plant Eutrema salsugineum.</title>
        <authorList>
            <person name="Yang R."/>
            <person name="Jarvis D.E."/>
            <person name="Chen H."/>
            <person name="Beilstein M.A."/>
            <person name="Grimwood J."/>
            <person name="Jenkins J."/>
            <person name="Shu S."/>
            <person name="Prochnik S."/>
            <person name="Xin M."/>
            <person name="Ma C."/>
            <person name="Schmutz J."/>
            <person name="Wing R.A."/>
            <person name="Mitchell-Olds T."/>
            <person name="Schumaker K.S."/>
            <person name="Wang X."/>
        </authorList>
    </citation>
    <scope>NUCLEOTIDE SEQUENCE [LARGE SCALE GENOMIC DNA]</scope>
</reference>
<dbReference type="PANTHER" id="PTHR34450:SF8">
    <property type="entry name" value="DEFENSIN-LIKE PROTEIN 232-RELATED"/>
    <property type="match status" value="1"/>
</dbReference>
<keyword evidence="3" id="KW-0964">Secreted</keyword>
<feature type="signal peptide" evidence="6">
    <location>
        <begin position="1"/>
        <end position="26"/>
    </location>
</feature>
<protein>
    <submittedName>
        <fullName evidence="7">Uncharacterized protein</fullName>
    </submittedName>
</protein>
<dbReference type="OrthoDB" id="1020577at2759"/>
<comment type="similarity">
    <text evidence="2">Belongs to the DEFL family.</text>
</comment>
<accession>V4M0G4</accession>
<organism evidence="7 8">
    <name type="scientific">Eutrema salsugineum</name>
    <name type="common">Saltwater cress</name>
    <name type="synonym">Sisymbrium salsugineum</name>
    <dbReference type="NCBI Taxonomy" id="72664"/>
    <lineage>
        <taxon>Eukaryota</taxon>
        <taxon>Viridiplantae</taxon>
        <taxon>Streptophyta</taxon>
        <taxon>Embryophyta</taxon>
        <taxon>Tracheophyta</taxon>
        <taxon>Spermatophyta</taxon>
        <taxon>Magnoliopsida</taxon>
        <taxon>eudicotyledons</taxon>
        <taxon>Gunneridae</taxon>
        <taxon>Pentapetalae</taxon>
        <taxon>rosids</taxon>
        <taxon>malvids</taxon>
        <taxon>Brassicales</taxon>
        <taxon>Brassicaceae</taxon>
        <taxon>Eutremeae</taxon>
        <taxon>Eutrema</taxon>
    </lineage>
</organism>
<evidence type="ECO:0000256" key="2">
    <source>
        <dbReference type="ARBA" id="ARBA00006722"/>
    </source>
</evidence>